<dbReference type="GO" id="GO:0005524">
    <property type="term" value="F:ATP binding"/>
    <property type="evidence" value="ECO:0007669"/>
    <property type="project" value="InterPro"/>
</dbReference>
<evidence type="ECO:0000313" key="2">
    <source>
        <dbReference type="EMBL" id="RPF41986.1"/>
    </source>
</evidence>
<reference evidence="2 3" key="1">
    <citation type="submission" date="2018-11" db="EMBL/GenBank/DDBJ databases">
        <title>Genomic Encyclopedia of Type Strains, Phase IV (KMG-IV): sequencing the most valuable type-strain genomes for metagenomic binning, comparative biology and taxonomic classification.</title>
        <authorList>
            <person name="Goeker M."/>
        </authorList>
    </citation>
    <scope>NUCLEOTIDE SEQUENCE [LARGE SCALE GENOMIC DNA]</scope>
    <source>
        <strain evidence="2 3">DSM 102936</strain>
    </source>
</reference>
<name>A0A3N5AAW3_9THEO</name>
<dbReference type="OrthoDB" id="9773982at2"/>
<proteinExistence type="predicted"/>
<sequence>MVHIAKVVPLAAPAAVFTNPDLEARVLRALAQVGEEEFYRLSDYLSPACFPCHGEAFAALADAVAEEKPVPPGAVPQVDVPAGFDLDAAVAELAELARKRLAAEALEAAWRDLPALPADQVFLRVQEALQRAEEAVQGLTAGRLVTLADAEVAAEMDARVREVADAVARTGRPVPWPPLGLRSLDRATGGVQPGAWVLAGREGTSKTHFALWLANRFLEVEDTAVVYVTAEEPPWRMRLKLICIEGRLNWYDYASRGTGDVASLSAGRAKWDAAKGRRFAVIEVTENTTMAHIRAKAKAFQKRLSARHVMVVIDYLQALAHVEAGATQEKWLQDALRHRIDRVSRQAVLMANKEGWTVICVAALNREGDTRESGQVNYDCDLYLQLEWPPDKDPRARENEQSVNMKKKDLRVRKNRYTGWTGVIRLEEWRDLSIFTEEGDALGLKPDFDLDNSPF</sequence>
<evidence type="ECO:0000313" key="3">
    <source>
        <dbReference type="Proteomes" id="UP000282654"/>
    </source>
</evidence>
<gene>
    <name evidence="2" type="ORF">EDD75_2207</name>
</gene>
<dbReference type="PROSITE" id="PS51199">
    <property type="entry name" value="SF4_HELICASE"/>
    <property type="match status" value="1"/>
</dbReference>
<dbReference type="RefSeq" id="WP_123932045.1">
    <property type="nucleotide sequence ID" value="NZ_RKRE01000004.1"/>
</dbReference>
<dbReference type="SUPFAM" id="SSF52540">
    <property type="entry name" value="P-loop containing nucleoside triphosphate hydrolases"/>
    <property type="match status" value="1"/>
</dbReference>
<protein>
    <submittedName>
        <fullName evidence="2">Replicative DNA helicase</fullName>
    </submittedName>
</protein>
<keyword evidence="2" id="KW-0067">ATP-binding</keyword>
<accession>A0A3N5AAW3</accession>
<organism evidence="2 3">
    <name type="scientific">Thermodesulfitimonas autotrophica</name>
    <dbReference type="NCBI Taxonomy" id="1894989"/>
    <lineage>
        <taxon>Bacteria</taxon>
        <taxon>Bacillati</taxon>
        <taxon>Bacillota</taxon>
        <taxon>Clostridia</taxon>
        <taxon>Thermoanaerobacterales</taxon>
        <taxon>Thermoanaerobacteraceae</taxon>
        <taxon>Thermodesulfitimonas</taxon>
    </lineage>
</organism>
<keyword evidence="3" id="KW-1185">Reference proteome</keyword>
<dbReference type="Proteomes" id="UP000282654">
    <property type="component" value="Unassembled WGS sequence"/>
</dbReference>
<dbReference type="Gene3D" id="3.40.50.300">
    <property type="entry name" value="P-loop containing nucleotide triphosphate hydrolases"/>
    <property type="match status" value="1"/>
</dbReference>
<dbReference type="InterPro" id="IPR027417">
    <property type="entry name" value="P-loop_NTPase"/>
</dbReference>
<keyword evidence="2" id="KW-0347">Helicase</keyword>
<dbReference type="PANTHER" id="PTHR30153">
    <property type="entry name" value="REPLICATIVE DNA HELICASE DNAB"/>
    <property type="match status" value="1"/>
</dbReference>
<comment type="caution">
    <text evidence="2">The sequence shown here is derived from an EMBL/GenBank/DDBJ whole genome shotgun (WGS) entry which is preliminary data.</text>
</comment>
<dbReference type="AlphaFoldDB" id="A0A3N5AAW3"/>
<dbReference type="GO" id="GO:0006260">
    <property type="term" value="P:DNA replication"/>
    <property type="evidence" value="ECO:0007669"/>
    <property type="project" value="InterPro"/>
</dbReference>
<dbReference type="InterPro" id="IPR007694">
    <property type="entry name" value="DNA_helicase_DnaB-like_C"/>
</dbReference>
<feature type="domain" description="SF4 helicase" evidence="1">
    <location>
        <begin position="170"/>
        <end position="442"/>
    </location>
</feature>
<dbReference type="GO" id="GO:0003678">
    <property type="term" value="F:DNA helicase activity"/>
    <property type="evidence" value="ECO:0007669"/>
    <property type="project" value="InterPro"/>
</dbReference>
<dbReference type="EMBL" id="RKRE01000004">
    <property type="protein sequence ID" value="RPF41986.1"/>
    <property type="molecule type" value="Genomic_DNA"/>
</dbReference>
<dbReference type="PANTHER" id="PTHR30153:SF2">
    <property type="entry name" value="REPLICATIVE DNA HELICASE"/>
    <property type="match status" value="1"/>
</dbReference>
<dbReference type="GO" id="GO:0005829">
    <property type="term" value="C:cytosol"/>
    <property type="evidence" value="ECO:0007669"/>
    <property type="project" value="TreeGrafter"/>
</dbReference>
<dbReference type="Pfam" id="PF03796">
    <property type="entry name" value="DnaB_C"/>
    <property type="match status" value="1"/>
</dbReference>
<keyword evidence="2" id="KW-0547">Nucleotide-binding</keyword>
<evidence type="ECO:0000259" key="1">
    <source>
        <dbReference type="PROSITE" id="PS51199"/>
    </source>
</evidence>
<keyword evidence="2" id="KW-0378">Hydrolase</keyword>